<feature type="compositionally biased region" description="Polar residues" evidence="1">
    <location>
        <begin position="1"/>
        <end position="11"/>
    </location>
</feature>
<accession>A0A2P8DG48</accession>
<evidence type="ECO:0000256" key="1">
    <source>
        <dbReference type="SAM" id="MobiDB-lite"/>
    </source>
</evidence>
<sequence length="49" mass="5055">MHGNPHGTSCIQHHPGLLANGEPGGRTLHARDASYAEVPRSETAPGTAP</sequence>
<evidence type="ECO:0000313" key="2">
    <source>
        <dbReference type="EMBL" id="PSK96176.1"/>
    </source>
</evidence>
<comment type="caution">
    <text evidence="2">The sequence shown here is derived from an EMBL/GenBank/DDBJ whole genome shotgun (WGS) entry which is preliminary data.</text>
</comment>
<dbReference type="Proteomes" id="UP000240542">
    <property type="component" value="Unassembled WGS sequence"/>
</dbReference>
<dbReference type="AlphaFoldDB" id="A0A2P8DG48"/>
<name>A0A2P8DG48_9ACTN</name>
<proteinExistence type="predicted"/>
<dbReference type="EMBL" id="PYGA01000012">
    <property type="protein sequence ID" value="PSK96176.1"/>
    <property type="molecule type" value="Genomic_DNA"/>
</dbReference>
<protein>
    <submittedName>
        <fullName evidence="2">Uncharacterized protein</fullName>
    </submittedName>
</protein>
<feature type="region of interest" description="Disordered" evidence="1">
    <location>
        <begin position="1"/>
        <end position="49"/>
    </location>
</feature>
<organism evidence="2 3">
    <name type="scientific">Murinocardiopsis flavida</name>
    <dbReference type="NCBI Taxonomy" id="645275"/>
    <lineage>
        <taxon>Bacteria</taxon>
        <taxon>Bacillati</taxon>
        <taxon>Actinomycetota</taxon>
        <taxon>Actinomycetes</taxon>
        <taxon>Streptosporangiales</taxon>
        <taxon>Nocardiopsidaceae</taxon>
        <taxon>Murinocardiopsis</taxon>
    </lineage>
</organism>
<keyword evidence="3" id="KW-1185">Reference proteome</keyword>
<gene>
    <name evidence="2" type="ORF">CLV63_11258</name>
</gene>
<reference evidence="2 3" key="1">
    <citation type="submission" date="2018-03" db="EMBL/GenBank/DDBJ databases">
        <title>Genomic Encyclopedia of Archaeal and Bacterial Type Strains, Phase II (KMG-II): from individual species to whole genera.</title>
        <authorList>
            <person name="Goeker M."/>
        </authorList>
    </citation>
    <scope>NUCLEOTIDE SEQUENCE [LARGE SCALE GENOMIC DNA]</scope>
    <source>
        <strain evidence="2 3">DSM 45312</strain>
    </source>
</reference>
<evidence type="ECO:0000313" key="3">
    <source>
        <dbReference type="Proteomes" id="UP000240542"/>
    </source>
</evidence>